<reference evidence="3" key="1">
    <citation type="submission" date="2016-10" db="EMBL/GenBank/DDBJ databases">
        <authorList>
            <person name="Varghese N."/>
            <person name="Submissions S."/>
        </authorList>
    </citation>
    <scope>NUCLEOTIDE SEQUENCE [LARGE SCALE GENOMIC DNA]</scope>
    <source>
        <strain evidence="3">OV426</strain>
    </source>
</reference>
<evidence type="ECO:0000256" key="1">
    <source>
        <dbReference type="SAM" id="SignalP"/>
    </source>
</evidence>
<keyword evidence="3" id="KW-1185">Reference proteome</keyword>
<feature type="chain" id="PRO_5011682029" evidence="1">
    <location>
        <begin position="20"/>
        <end position="317"/>
    </location>
</feature>
<name>A0A1I4YUI1_9GAMM</name>
<gene>
    <name evidence="2" type="ORF">SAMN05428971_1354</name>
</gene>
<dbReference type="RefSeq" id="WP_090961748.1">
    <property type="nucleotide sequence ID" value="NZ_FOVG01000001.1"/>
</dbReference>
<proteinExistence type="predicted"/>
<dbReference type="AlphaFoldDB" id="A0A1I4YUI1"/>
<evidence type="ECO:0000313" key="2">
    <source>
        <dbReference type="EMBL" id="SFN41319.1"/>
    </source>
</evidence>
<organism evidence="2 3">
    <name type="scientific">Candidatus Pantoea varia</name>
    <dbReference type="NCBI Taxonomy" id="1881036"/>
    <lineage>
        <taxon>Bacteria</taxon>
        <taxon>Pseudomonadati</taxon>
        <taxon>Pseudomonadota</taxon>
        <taxon>Gammaproteobacteria</taxon>
        <taxon>Enterobacterales</taxon>
        <taxon>Erwiniaceae</taxon>
        <taxon>Pantoea</taxon>
    </lineage>
</organism>
<keyword evidence="1" id="KW-0732">Signal</keyword>
<sequence>MKLWLPGIITLLIAFNAQAENYRVVYSPSLALEVYIDNVVSKAPDDWCKETLPLRIVSGKSKDSSVLTTFLPRVGTLLANQCGLLDELPWQMTNKEGGVLASGSGSKLQNWRPIVMADATASASDSNAAPLDLSRPANSTPLQHFDLPSGCHFRTAWDENAQTLFIPDVSKQQCSPDGWAEGKSELTLATPDHPTPVAVTFYQGYPIANLTIPDSKLEVIAANNQRMIVTRADTPDSWLVLPFDARQHVWRFNGALLIKMDKNAAQQDADAVKSRVNTLRSQWAPYFMPQQKVNVLLIDTLHADLVDPAIGAWRNIN</sequence>
<dbReference type="EMBL" id="FOVG01000001">
    <property type="protein sequence ID" value="SFN41319.1"/>
    <property type="molecule type" value="Genomic_DNA"/>
</dbReference>
<protein>
    <submittedName>
        <fullName evidence="2">Uncharacterized protein</fullName>
    </submittedName>
</protein>
<dbReference type="Proteomes" id="UP000198968">
    <property type="component" value="Unassembled WGS sequence"/>
</dbReference>
<evidence type="ECO:0000313" key="3">
    <source>
        <dbReference type="Proteomes" id="UP000198968"/>
    </source>
</evidence>
<feature type="signal peptide" evidence="1">
    <location>
        <begin position="1"/>
        <end position="19"/>
    </location>
</feature>
<accession>A0A1I4YUI1</accession>
<dbReference type="OrthoDB" id="6515265at2"/>